<gene>
    <name evidence="1" type="ORF">FYJ33_04745</name>
</gene>
<dbReference type="GO" id="GO:0016740">
    <property type="term" value="F:transferase activity"/>
    <property type="evidence" value="ECO:0007669"/>
    <property type="project" value="UniProtKB-KW"/>
</dbReference>
<protein>
    <submittedName>
        <fullName evidence="1">GNAT family N-acetyltransferase</fullName>
    </submittedName>
</protein>
<evidence type="ECO:0000313" key="2">
    <source>
        <dbReference type="Proteomes" id="UP000460287"/>
    </source>
</evidence>
<dbReference type="RefSeq" id="WP_154530626.1">
    <property type="nucleotide sequence ID" value="NZ_VULX01000004.1"/>
</dbReference>
<dbReference type="SUPFAM" id="SSF55729">
    <property type="entry name" value="Acyl-CoA N-acyltransferases (Nat)"/>
    <property type="match status" value="1"/>
</dbReference>
<organism evidence="1 2">
    <name type="scientific">Inconstantimicrobium porci</name>
    <dbReference type="NCBI Taxonomy" id="2652291"/>
    <lineage>
        <taxon>Bacteria</taxon>
        <taxon>Bacillati</taxon>
        <taxon>Bacillota</taxon>
        <taxon>Clostridia</taxon>
        <taxon>Eubacteriales</taxon>
        <taxon>Clostridiaceae</taxon>
        <taxon>Inconstantimicrobium</taxon>
    </lineage>
</organism>
<dbReference type="Gene3D" id="3.40.630.30">
    <property type="match status" value="1"/>
</dbReference>
<dbReference type="AlphaFoldDB" id="A0A7X2MXA6"/>
<sequence length="100" mass="12030">MPLAFFYNKIDKLKKIKDMRAEIREQDENAIYLGIFATEEDKLIGFIALHSFNYINKKLKIGYVLNKKYRKRGFMVTMREDYKLNGTLFKINSYLKMYLI</sequence>
<keyword evidence="2" id="KW-1185">Reference proteome</keyword>
<dbReference type="Proteomes" id="UP000460287">
    <property type="component" value="Unassembled WGS sequence"/>
</dbReference>
<proteinExistence type="predicted"/>
<dbReference type="EMBL" id="VULX01000004">
    <property type="protein sequence ID" value="MSR90745.1"/>
    <property type="molecule type" value="Genomic_DNA"/>
</dbReference>
<keyword evidence="1" id="KW-0808">Transferase</keyword>
<dbReference type="InterPro" id="IPR016181">
    <property type="entry name" value="Acyl_CoA_acyltransferase"/>
</dbReference>
<name>A0A7X2MXA6_9CLOT</name>
<reference evidence="1 2" key="1">
    <citation type="submission" date="2019-08" db="EMBL/GenBank/DDBJ databases">
        <title>In-depth cultivation of the pig gut microbiome towards novel bacterial diversity and tailored functional studies.</title>
        <authorList>
            <person name="Wylensek D."/>
            <person name="Hitch T.C.A."/>
            <person name="Clavel T."/>
        </authorList>
    </citation>
    <scope>NUCLEOTIDE SEQUENCE [LARGE SCALE GENOMIC DNA]</scope>
    <source>
        <strain evidence="1 2">WCA-383-APC-5B</strain>
    </source>
</reference>
<accession>A0A7X2MXA6</accession>
<evidence type="ECO:0000313" key="1">
    <source>
        <dbReference type="EMBL" id="MSR90745.1"/>
    </source>
</evidence>
<comment type="caution">
    <text evidence="1">The sequence shown here is derived from an EMBL/GenBank/DDBJ whole genome shotgun (WGS) entry which is preliminary data.</text>
</comment>